<dbReference type="Gene3D" id="1.10.375.10">
    <property type="entry name" value="Human Immunodeficiency Virus Type 1 Capsid Protein"/>
    <property type="match status" value="1"/>
</dbReference>
<feature type="compositionally biased region" description="Basic and acidic residues" evidence="1">
    <location>
        <begin position="58"/>
        <end position="72"/>
    </location>
</feature>
<evidence type="ECO:0000313" key="3">
    <source>
        <dbReference type="Proteomes" id="UP000287033"/>
    </source>
</evidence>
<dbReference type="Proteomes" id="UP000287033">
    <property type="component" value="Unassembled WGS sequence"/>
</dbReference>
<sequence>MLGSRASDWLQLTSPPTGEERGMIRRAAGQEWEKRHPVGEGGAPAEQKFPNVDPDWENNEREDVGIYEKREY</sequence>
<reference evidence="2 3" key="1">
    <citation type="journal article" date="2018" name="Nat. Ecol. Evol.">
        <title>Shark genomes provide insights into elasmobranch evolution and the origin of vertebrates.</title>
        <authorList>
            <person name="Hara Y"/>
            <person name="Yamaguchi K"/>
            <person name="Onimaru K"/>
            <person name="Kadota M"/>
            <person name="Koyanagi M"/>
            <person name="Keeley SD"/>
            <person name="Tatsumi K"/>
            <person name="Tanaka K"/>
            <person name="Motone F"/>
            <person name="Kageyama Y"/>
            <person name="Nozu R"/>
            <person name="Adachi N"/>
            <person name="Nishimura O"/>
            <person name="Nakagawa R"/>
            <person name="Tanegashima C"/>
            <person name="Kiyatake I"/>
            <person name="Matsumoto R"/>
            <person name="Murakumo K"/>
            <person name="Nishida K"/>
            <person name="Terakita A"/>
            <person name="Kuratani S"/>
            <person name="Sato K"/>
            <person name="Hyodo S Kuraku.S."/>
        </authorList>
    </citation>
    <scope>NUCLEOTIDE SEQUENCE [LARGE SCALE GENOMIC DNA]</scope>
</reference>
<evidence type="ECO:0000313" key="2">
    <source>
        <dbReference type="EMBL" id="GCC18263.1"/>
    </source>
</evidence>
<dbReference type="InterPro" id="IPR008919">
    <property type="entry name" value="Retrov_capsid_N"/>
</dbReference>
<evidence type="ECO:0000256" key="1">
    <source>
        <dbReference type="SAM" id="MobiDB-lite"/>
    </source>
</evidence>
<accession>A0A401RJD7</accession>
<proteinExistence type="predicted"/>
<comment type="caution">
    <text evidence="2">The sequence shown here is derived from an EMBL/GenBank/DDBJ whole genome shotgun (WGS) entry which is preliminary data.</text>
</comment>
<keyword evidence="3" id="KW-1185">Reference proteome</keyword>
<feature type="region of interest" description="Disordered" evidence="1">
    <location>
        <begin position="1"/>
        <end position="72"/>
    </location>
</feature>
<dbReference type="AlphaFoldDB" id="A0A401RJD7"/>
<dbReference type="EMBL" id="BEZZ01007227">
    <property type="protein sequence ID" value="GCC18263.1"/>
    <property type="molecule type" value="Genomic_DNA"/>
</dbReference>
<name>A0A401RJD7_CHIPU</name>
<gene>
    <name evidence="2" type="ORF">chiPu_0022357</name>
</gene>
<dbReference type="GO" id="GO:0016032">
    <property type="term" value="P:viral process"/>
    <property type="evidence" value="ECO:0007669"/>
    <property type="project" value="InterPro"/>
</dbReference>
<protein>
    <submittedName>
        <fullName evidence="2">Uncharacterized protein</fullName>
    </submittedName>
</protein>
<organism evidence="2 3">
    <name type="scientific">Chiloscyllium punctatum</name>
    <name type="common">Brownbanded bambooshark</name>
    <name type="synonym">Hemiscyllium punctatum</name>
    <dbReference type="NCBI Taxonomy" id="137246"/>
    <lineage>
        <taxon>Eukaryota</taxon>
        <taxon>Metazoa</taxon>
        <taxon>Chordata</taxon>
        <taxon>Craniata</taxon>
        <taxon>Vertebrata</taxon>
        <taxon>Chondrichthyes</taxon>
        <taxon>Elasmobranchii</taxon>
        <taxon>Galeomorphii</taxon>
        <taxon>Galeoidea</taxon>
        <taxon>Orectolobiformes</taxon>
        <taxon>Hemiscylliidae</taxon>
        <taxon>Chiloscyllium</taxon>
    </lineage>
</organism>